<dbReference type="Proteomes" id="UP001549077">
    <property type="component" value="Unassembled WGS sequence"/>
</dbReference>
<protein>
    <submittedName>
        <fullName evidence="1">Uncharacterized protein</fullName>
    </submittedName>
</protein>
<name>A0ABV2MHZ6_9HYPH</name>
<gene>
    <name evidence="1" type="ORF">ABID08_003135</name>
</gene>
<reference evidence="1 2" key="1">
    <citation type="submission" date="2024-06" db="EMBL/GenBank/DDBJ databases">
        <title>Genomic Encyclopedia of Type Strains, Phase IV (KMG-IV): sequencing the most valuable type-strain genomes for metagenomic binning, comparative biology and taxonomic classification.</title>
        <authorList>
            <person name="Goeker M."/>
        </authorList>
    </citation>
    <scope>NUCLEOTIDE SEQUENCE [LARGE SCALE GENOMIC DNA]</scope>
    <source>
        <strain evidence="1 2">DSM 29288</strain>
    </source>
</reference>
<keyword evidence="2" id="KW-1185">Reference proteome</keyword>
<evidence type="ECO:0000313" key="1">
    <source>
        <dbReference type="EMBL" id="MET3755764.1"/>
    </source>
</evidence>
<organism evidence="1 2">
    <name type="scientific">Rhizobium binae</name>
    <dbReference type="NCBI Taxonomy" id="1138190"/>
    <lineage>
        <taxon>Bacteria</taxon>
        <taxon>Pseudomonadati</taxon>
        <taxon>Pseudomonadota</taxon>
        <taxon>Alphaproteobacteria</taxon>
        <taxon>Hyphomicrobiales</taxon>
        <taxon>Rhizobiaceae</taxon>
        <taxon>Rhizobium/Agrobacterium group</taxon>
        <taxon>Rhizobium</taxon>
    </lineage>
</organism>
<proteinExistence type="predicted"/>
<sequence length="87" mass="9619">MLMISDQSAVGRAGNALHRQGQRPHAFRATVDQIAKMDAISSARRDEVKFPRNSGMHLFQQIGASMNVTYRANSGRFIDFADGGHPF</sequence>
<comment type="caution">
    <text evidence="1">The sequence shown here is derived from an EMBL/GenBank/DDBJ whole genome shotgun (WGS) entry which is preliminary data.</text>
</comment>
<accession>A0ABV2MHZ6</accession>
<dbReference type="EMBL" id="JBEPMY010000007">
    <property type="protein sequence ID" value="MET3755764.1"/>
    <property type="molecule type" value="Genomic_DNA"/>
</dbReference>
<evidence type="ECO:0000313" key="2">
    <source>
        <dbReference type="Proteomes" id="UP001549077"/>
    </source>
</evidence>